<accession>K1Y0Z6</accession>
<name>K1Y0Z6_MARBU</name>
<keyword evidence="2" id="KW-1185">Reference proteome</keyword>
<dbReference type="Proteomes" id="UP000006753">
    <property type="component" value="Unassembled WGS sequence"/>
</dbReference>
<evidence type="ECO:0000313" key="1">
    <source>
        <dbReference type="EMBL" id="EKD18809.1"/>
    </source>
</evidence>
<dbReference type="RefSeq" id="XP_007290940.1">
    <property type="nucleotide sequence ID" value="XM_007290878.1"/>
</dbReference>
<protein>
    <submittedName>
        <fullName evidence="1">Uncharacterized protein</fullName>
    </submittedName>
</protein>
<proteinExistence type="predicted"/>
<dbReference type="GeneID" id="18758986"/>
<sequence>MPPQQRPLTRIELGDRCYAAILSRVHGFSFYARQFPVALPGPCYHRNNHFTVSTCLAGHTSIPWREYCQCATPQAHLSPRRTILVSITRWRCMGSEEACRARIEAEDIQPTEEDGPMRDRDYFMMTTWMEA</sequence>
<dbReference type="EMBL" id="JH921432">
    <property type="protein sequence ID" value="EKD18809.1"/>
    <property type="molecule type" value="Genomic_DNA"/>
</dbReference>
<organism evidence="1 2">
    <name type="scientific">Marssonina brunnea f. sp. multigermtubi (strain MB_m1)</name>
    <name type="common">Marssonina leaf spot fungus</name>
    <dbReference type="NCBI Taxonomy" id="1072389"/>
    <lineage>
        <taxon>Eukaryota</taxon>
        <taxon>Fungi</taxon>
        <taxon>Dikarya</taxon>
        <taxon>Ascomycota</taxon>
        <taxon>Pezizomycotina</taxon>
        <taxon>Leotiomycetes</taxon>
        <taxon>Helotiales</taxon>
        <taxon>Drepanopezizaceae</taxon>
        <taxon>Drepanopeziza</taxon>
    </lineage>
</organism>
<gene>
    <name evidence="1" type="ORF">MBM_03051</name>
</gene>
<dbReference type="KEGG" id="mbe:MBM_03051"/>
<dbReference type="InParanoid" id="K1Y0Z6"/>
<dbReference type="HOGENOM" id="CLU_1928068_0_0_1"/>
<dbReference type="OrthoDB" id="10273929at2759"/>
<dbReference type="AlphaFoldDB" id="K1Y0Z6"/>
<evidence type="ECO:0000313" key="2">
    <source>
        <dbReference type="Proteomes" id="UP000006753"/>
    </source>
</evidence>
<reference evidence="1 2" key="1">
    <citation type="journal article" date="2012" name="BMC Genomics">
        <title>Sequencing the genome of Marssonina brunnea reveals fungus-poplar co-evolution.</title>
        <authorList>
            <person name="Zhu S."/>
            <person name="Cao Y.-Z."/>
            <person name="Jiang C."/>
            <person name="Tan B.-Y."/>
            <person name="Wang Z."/>
            <person name="Feng S."/>
            <person name="Zhang L."/>
            <person name="Su X.-H."/>
            <person name="Brejova B."/>
            <person name="Vinar T."/>
            <person name="Xu M."/>
            <person name="Wang M.-X."/>
            <person name="Zhang S.-G."/>
            <person name="Huang M.-R."/>
            <person name="Wu R."/>
            <person name="Zhou Y."/>
        </authorList>
    </citation>
    <scope>NUCLEOTIDE SEQUENCE [LARGE SCALE GENOMIC DNA]</scope>
    <source>
        <strain evidence="1 2">MB_m1</strain>
    </source>
</reference>